<dbReference type="SMART" id="SM00409">
    <property type="entry name" value="IG"/>
    <property type="match status" value="2"/>
</dbReference>
<sequence>MWASTDHFSVTPTFLHGKIEEHYLGDTPEMCSPGFVTVVLFMLGQTHGDSVTQTEGPVTLSEEASLTINCTYSTTGSATLFWYVQYPGEGLQLLLNAFSDKKKSKKGFEATFDSKSKSFHLEKGSVQASDSAVYYCAMSDTSKQVSSFLTISISFIRKLGMNGVGGVRGLEVEQSPSALSLQEGASSTLKCNFSSTPDSVQWFQQNSGGGGLTRLFYVASGMKQSGRLNCTVNVKERSSTLHITASQLEDSATYLCAVEAQCSLVICSLHLNCS</sequence>
<dbReference type="GO" id="GO:0042101">
    <property type="term" value="C:T cell receptor complex"/>
    <property type="evidence" value="ECO:0007669"/>
    <property type="project" value="UniProtKB-KW"/>
</dbReference>
<keyword evidence="3" id="KW-0732">Signal</keyword>
<name>A0A3Q7Q9Y3_CALUR</name>
<dbReference type="PANTHER" id="PTHR19339:SF5">
    <property type="entry name" value="IG-LIKE DOMAIN-CONTAINING PROTEIN"/>
    <property type="match status" value="1"/>
</dbReference>
<dbReference type="InterPro" id="IPR013106">
    <property type="entry name" value="Ig_V-set"/>
</dbReference>
<evidence type="ECO:0000256" key="5">
    <source>
        <dbReference type="ARBA" id="ARBA00023157"/>
    </source>
</evidence>
<keyword evidence="2" id="KW-1003">Cell membrane</keyword>
<dbReference type="InterPro" id="IPR051896">
    <property type="entry name" value="TCR_alpha_variable"/>
</dbReference>
<evidence type="ECO:0000256" key="3">
    <source>
        <dbReference type="ARBA" id="ARBA00022729"/>
    </source>
</evidence>
<dbReference type="SMART" id="SM00406">
    <property type="entry name" value="IGv"/>
    <property type="match status" value="2"/>
</dbReference>
<reference evidence="11" key="2">
    <citation type="submission" date="2025-08" db="UniProtKB">
        <authorList>
            <consortium name="RefSeq"/>
        </authorList>
    </citation>
    <scope>IDENTIFICATION</scope>
    <source>
        <tissue evidence="11">Blood</tissue>
    </source>
</reference>
<keyword evidence="10" id="KW-1185">Reference proteome</keyword>
<dbReference type="InParanoid" id="A0A3Q7Q9Y3"/>
<evidence type="ECO:0000256" key="8">
    <source>
        <dbReference type="ARBA" id="ARBA00043266"/>
    </source>
</evidence>
<dbReference type="Proteomes" id="UP000286641">
    <property type="component" value="Unplaced"/>
</dbReference>
<protein>
    <submittedName>
        <fullName evidence="11">Uncharacterized protein LOC112821959</fullName>
    </submittedName>
</protein>
<keyword evidence="8" id="KW-0391">Immunity</keyword>
<comment type="subcellular location">
    <subcellularLocation>
        <location evidence="1">Cell membrane</location>
    </subcellularLocation>
</comment>
<dbReference type="SUPFAM" id="SSF48726">
    <property type="entry name" value="Immunoglobulin"/>
    <property type="match status" value="2"/>
</dbReference>
<accession>A0A3Q7Q9Y3</accession>
<dbReference type="Gene3D" id="2.60.40.10">
    <property type="entry name" value="Immunoglobulins"/>
    <property type="match status" value="2"/>
</dbReference>
<keyword evidence="8" id="KW-1064">Adaptive immunity</keyword>
<evidence type="ECO:0000256" key="7">
    <source>
        <dbReference type="ARBA" id="ARBA00038651"/>
    </source>
</evidence>
<dbReference type="InterPro" id="IPR007110">
    <property type="entry name" value="Ig-like_dom"/>
</dbReference>
<evidence type="ECO:0000313" key="10">
    <source>
        <dbReference type="Proteomes" id="UP000286641"/>
    </source>
</evidence>
<evidence type="ECO:0000313" key="11">
    <source>
        <dbReference type="RefSeq" id="XP_025725011.1"/>
    </source>
</evidence>
<keyword evidence="5" id="KW-1015">Disulfide bond</keyword>
<dbReference type="PANTHER" id="PTHR19339">
    <property type="entry name" value="T CELL RECEPTOR ALPHA VARIABLE 39"/>
    <property type="match status" value="1"/>
</dbReference>
<dbReference type="InterPro" id="IPR013783">
    <property type="entry name" value="Ig-like_fold"/>
</dbReference>
<proteinExistence type="predicted"/>
<evidence type="ECO:0000256" key="2">
    <source>
        <dbReference type="ARBA" id="ARBA00022475"/>
    </source>
</evidence>
<dbReference type="Pfam" id="PF07686">
    <property type="entry name" value="V-set"/>
    <property type="match status" value="2"/>
</dbReference>
<gene>
    <name evidence="11" type="primary">LOC112821959</name>
</gene>
<keyword evidence="6" id="KW-0325">Glycoprotein</keyword>
<dbReference type="PROSITE" id="PS50835">
    <property type="entry name" value="IG_LIKE"/>
    <property type="match status" value="2"/>
</dbReference>
<keyword evidence="4" id="KW-0472">Membrane</keyword>
<evidence type="ECO:0000256" key="4">
    <source>
        <dbReference type="ARBA" id="ARBA00023136"/>
    </source>
</evidence>
<feature type="domain" description="Ig-like" evidence="9">
    <location>
        <begin position="33"/>
        <end position="146"/>
    </location>
</feature>
<dbReference type="InterPro" id="IPR036179">
    <property type="entry name" value="Ig-like_dom_sf"/>
</dbReference>
<evidence type="ECO:0000256" key="6">
    <source>
        <dbReference type="ARBA" id="ARBA00023180"/>
    </source>
</evidence>
<organism evidence="10 11">
    <name type="scientific">Callorhinus ursinus</name>
    <name type="common">Northern fur seal</name>
    <dbReference type="NCBI Taxonomy" id="34884"/>
    <lineage>
        <taxon>Eukaryota</taxon>
        <taxon>Metazoa</taxon>
        <taxon>Chordata</taxon>
        <taxon>Craniata</taxon>
        <taxon>Vertebrata</taxon>
        <taxon>Euteleostomi</taxon>
        <taxon>Mammalia</taxon>
        <taxon>Eutheria</taxon>
        <taxon>Laurasiatheria</taxon>
        <taxon>Carnivora</taxon>
        <taxon>Caniformia</taxon>
        <taxon>Pinnipedia</taxon>
        <taxon>Otariidae</taxon>
        <taxon>Callorhinus</taxon>
    </lineage>
</organism>
<dbReference type="RefSeq" id="XP_025725011.1">
    <property type="nucleotide sequence ID" value="XM_025869226.1"/>
</dbReference>
<dbReference type="AlphaFoldDB" id="A0A3Q7Q9Y3"/>
<evidence type="ECO:0000259" key="9">
    <source>
        <dbReference type="PROSITE" id="PS50835"/>
    </source>
</evidence>
<keyword evidence="8" id="KW-1279">T cell receptor</keyword>
<reference key="1">
    <citation type="submission" date="2019-01" db="UniProtKB">
        <authorList>
            <consortium name="RefSeq"/>
        </authorList>
    </citation>
    <scope>IDENTIFICATION</scope>
</reference>
<feature type="domain" description="Ig-like" evidence="9">
    <location>
        <begin position="170"/>
        <end position="259"/>
    </location>
</feature>
<evidence type="ECO:0000256" key="1">
    <source>
        <dbReference type="ARBA" id="ARBA00004236"/>
    </source>
</evidence>
<dbReference type="InterPro" id="IPR003599">
    <property type="entry name" value="Ig_sub"/>
</dbReference>
<comment type="subunit">
    <text evidence="7">Alpha-beta TR is a heterodimer composed of an alpha and beta chain; disulfide-linked. The alpha-beta TR is associated with the transmembrane signaling CD3 coreceptor proteins to form the TR-CD3 (TcR or TCR). The assembly of alpha-beta TR heterodimers with CD3 occurs in the endoplasmic reticulum where a single alpha-beta TR heterodimer associates with one CD3D-CD3E heterodimer, one CD3G-CD3E heterodimer and one CD247 homodimer forming a stable octameric structure. CD3D-CD3E and CD3G-CD3E heterodimers preferentially associate with TR alpha and TR beta chains, respectively. The association of the CD247 homodimer is the last step of TcR assembly in the endoplasmic reticulum and is required for transport to the cell surface.</text>
</comment>